<dbReference type="InterPro" id="IPR005366">
    <property type="entry name" value="EMC8/9"/>
</dbReference>
<dbReference type="Proteomes" id="UP001162131">
    <property type="component" value="Unassembled WGS sequence"/>
</dbReference>
<dbReference type="GO" id="GO:0072546">
    <property type="term" value="C:EMC complex"/>
    <property type="evidence" value="ECO:0007669"/>
    <property type="project" value="InterPro"/>
</dbReference>
<dbReference type="EMBL" id="CAJZBQ010000015">
    <property type="protein sequence ID" value="CAG9316311.1"/>
    <property type="molecule type" value="Genomic_DNA"/>
</dbReference>
<accession>A0AAU9IRE2</accession>
<evidence type="ECO:0000313" key="2">
    <source>
        <dbReference type="Proteomes" id="UP001162131"/>
    </source>
</evidence>
<dbReference type="PANTHER" id="PTHR12941:SF10">
    <property type="entry name" value="ER MEMBRANE PROTEIN COMPLEX SUBUNIT 8_9 HOMOLOG"/>
    <property type="match status" value="1"/>
</dbReference>
<reference evidence="1" key="1">
    <citation type="submission" date="2021-09" db="EMBL/GenBank/DDBJ databases">
        <authorList>
            <consortium name="AG Swart"/>
            <person name="Singh M."/>
            <person name="Singh A."/>
            <person name="Seah K."/>
            <person name="Emmerich C."/>
        </authorList>
    </citation>
    <scope>NUCLEOTIDE SEQUENCE</scope>
    <source>
        <strain evidence="1">ATCC30299</strain>
    </source>
</reference>
<keyword evidence="2" id="KW-1185">Reference proteome</keyword>
<proteinExistence type="predicted"/>
<dbReference type="Pfam" id="PF03665">
    <property type="entry name" value="UPF0172"/>
    <property type="match status" value="1"/>
</dbReference>
<comment type="caution">
    <text evidence="1">The sequence shown here is derived from an EMBL/GenBank/DDBJ whole genome shotgun (WGS) entry which is preliminary data.</text>
</comment>
<organism evidence="1 2">
    <name type="scientific">Blepharisma stoltei</name>
    <dbReference type="NCBI Taxonomy" id="1481888"/>
    <lineage>
        <taxon>Eukaryota</taxon>
        <taxon>Sar</taxon>
        <taxon>Alveolata</taxon>
        <taxon>Ciliophora</taxon>
        <taxon>Postciliodesmatophora</taxon>
        <taxon>Heterotrichea</taxon>
        <taxon>Heterotrichida</taxon>
        <taxon>Blepharismidae</taxon>
        <taxon>Blepharisma</taxon>
    </lineage>
</organism>
<gene>
    <name evidence="1" type="ORF">BSTOLATCC_MIC15745</name>
</gene>
<dbReference type="AlphaFoldDB" id="A0AAU9IRE2"/>
<name>A0AAU9IRE2_9CILI</name>
<evidence type="ECO:0000313" key="1">
    <source>
        <dbReference type="EMBL" id="CAG9316311.1"/>
    </source>
</evidence>
<protein>
    <submittedName>
        <fullName evidence="1">Uncharacterized protein</fullName>
    </submittedName>
</protein>
<dbReference type="PANTHER" id="PTHR12941">
    <property type="entry name" value="ER MEMBRANE PROTEIN COMPLEX"/>
    <property type="match status" value="1"/>
</dbReference>
<sequence length="172" mass="19405">MEEDKFIATLALKKSAIHCARHPGRDVYGALVGDSKVNDAIPLFHTRPTTAATEVALLMLSQFNIIGFYESRIRGANEELEPSRYITQLCQALKNKGAASVFVLCIESDWNESNIMALFRLDNKGTNFTKQTFDASFNKMSLTDFLIGHENIVDIDDHLANPRLDWRNQNIQ</sequence>